<reference evidence="1 2" key="1">
    <citation type="journal article" date="2016" name="Nat. Commun.">
        <title>Thousands of microbial genomes shed light on interconnected biogeochemical processes in an aquifer system.</title>
        <authorList>
            <person name="Anantharaman K."/>
            <person name="Brown C.T."/>
            <person name="Hug L.A."/>
            <person name="Sharon I."/>
            <person name="Castelle C.J."/>
            <person name="Probst A.J."/>
            <person name="Thomas B.C."/>
            <person name="Singh A."/>
            <person name="Wilkins M.J."/>
            <person name="Karaoz U."/>
            <person name="Brodie E.L."/>
            <person name="Williams K.H."/>
            <person name="Hubbard S.S."/>
            <person name="Banfield J.F."/>
        </authorList>
    </citation>
    <scope>NUCLEOTIDE SEQUENCE [LARGE SCALE GENOMIC DNA]</scope>
</reference>
<dbReference type="EMBL" id="MGHF01000044">
    <property type="protein sequence ID" value="OGM61269.1"/>
    <property type="molecule type" value="Genomic_DNA"/>
</dbReference>
<accession>A0A1F8BC66</accession>
<sequence>MEQYHLTENQVMDVFRNGYVDDWEGMKVSTKKYFGYEIRVFWNRTKKGKYNIISVLKRKRR</sequence>
<proteinExistence type="predicted"/>
<dbReference type="Proteomes" id="UP000177082">
    <property type="component" value="Unassembled WGS sequence"/>
</dbReference>
<name>A0A1F8BC66_9BACT</name>
<evidence type="ECO:0008006" key="3">
    <source>
        <dbReference type="Google" id="ProtNLM"/>
    </source>
</evidence>
<dbReference type="AlphaFoldDB" id="A0A1F8BC66"/>
<gene>
    <name evidence="1" type="ORF">A2961_01730</name>
</gene>
<comment type="caution">
    <text evidence="1">The sequence shown here is derived from an EMBL/GenBank/DDBJ whole genome shotgun (WGS) entry which is preliminary data.</text>
</comment>
<organism evidence="1 2">
    <name type="scientific">Candidatus Woesebacteria bacterium RIFCSPLOWO2_01_FULL_39_21</name>
    <dbReference type="NCBI Taxonomy" id="1802519"/>
    <lineage>
        <taxon>Bacteria</taxon>
        <taxon>Candidatus Woeseibacteriota</taxon>
    </lineage>
</organism>
<protein>
    <recommendedName>
        <fullName evidence="3">DUF4258 domain-containing protein</fullName>
    </recommendedName>
</protein>
<evidence type="ECO:0000313" key="2">
    <source>
        <dbReference type="Proteomes" id="UP000177082"/>
    </source>
</evidence>
<dbReference type="STRING" id="1802519.A2961_01730"/>
<evidence type="ECO:0000313" key="1">
    <source>
        <dbReference type="EMBL" id="OGM61269.1"/>
    </source>
</evidence>